<name>A0A8S5T457_9CAUD</name>
<dbReference type="EMBL" id="BK032738">
    <property type="protein sequence ID" value="DAF57759.1"/>
    <property type="molecule type" value="Genomic_DNA"/>
</dbReference>
<reference evidence="1" key="1">
    <citation type="journal article" date="2021" name="Proc. Natl. Acad. Sci. U.S.A.">
        <title>A Catalog of Tens of Thousands of Viruses from Human Metagenomes Reveals Hidden Associations with Chronic Diseases.</title>
        <authorList>
            <person name="Tisza M.J."/>
            <person name="Buck C.B."/>
        </authorList>
    </citation>
    <scope>NUCLEOTIDE SEQUENCE</scope>
    <source>
        <strain evidence="1">Ct31P9</strain>
    </source>
</reference>
<accession>A0A8S5T457</accession>
<evidence type="ECO:0000313" key="1">
    <source>
        <dbReference type="EMBL" id="DAF57759.1"/>
    </source>
</evidence>
<protein>
    <submittedName>
        <fullName evidence="1">Uncharacterized protein</fullName>
    </submittedName>
</protein>
<sequence length="124" mass="13832">MNKYTEKVITLAEDLTGCPDVAAFETSIDFISEVVERSVLSDINQAEVPVELERVVTYRTLGELIKMQGKNILGDADDMAKSIEIGDTKIEFNGEPLSVRLTTLADALTNYGRGELACYRRLKW</sequence>
<organism evidence="1">
    <name type="scientific">Myoviridae sp. ct31P9</name>
    <dbReference type="NCBI Taxonomy" id="2827657"/>
    <lineage>
        <taxon>Viruses</taxon>
        <taxon>Duplodnaviria</taxon>
        <taxon>Heunggongvirae</taxon>
        <taxon>Uroviricota</taxon>
        <taxon>Caudoviricetes</taxon>
    </lineage>
</organism>
<proteinExistence type="predicted"/>